<name>A0A9P9W9Q7_9PEZI</name>
<proteinExistence type="predicted"/>
<dbReference type="EMBL" id="JAFIMR010000060">
    <property type="protein sequence ID" value="KAI1852890.1"/>
    <property type="molecule type" value="Genomic_DNA"/>
</dbReference>
<evidence type="ECO:0000256" key="1">
    <source>
        <dbReference type="SAM" id="SignalP"/>
    </source>
</evidence>
<keyword evidence="3" id="KW-1185">Reference proteome</keyword>
<gene>
    <name evidence="2" type="ORF">JX265_012918</name>
</gene>
<dbReference type="CDD" id="cd07822">
    <property type="entry name" value="SRPBCC_4"/>
    <property type="match status" value="1"/>
</dbReference>
<sequence length="211" mass="23725">MLRGLALAFALSLAPPAMAAWHHEDVHWGKLHCPSDNTSTLPTPTYGSEGSVWMICTEMIIDAPPRAIYDALLDFRSYHLWNSFVVDVELPDNITRTPDDVYVGMPMFFTVAGLLPDANTTSDEILTVLDDQSAEKYLMNAWRSNTFLNGTLSQAEHPNILTSAEFGRTRYVSYETYYDGPNNPLLFPLKGQLQAEFDQQGLDLKRYVEAL</sequence>
<accession>A0A9P9W9Q7</accession>
<organism evidence="2 3">
    <name type="scientific">Neoarthrinium moseri</name>
    <dbReference type="NCBI Taxonomy" id="1658444"/>
    <lineage>
        <taxon>Eukaryota</taxon>
        <taxon>Fungi</taxon>
        <taxon>Dikarya</taxon>
        <taxon>Ascomycota</taxon>
        <taxon>Pezizomycotina</taxon>
        <taxon>Sordariomycetes</taxon>
        <taxon>Xylariomycetidae</taxon>
        <taxon>Amphisphaeriales</taxon>
        <taxon>Apiosporaceae</taxon>
        <taxon>Neoarthrinium</taxon>
    </lineage>
</organism>
<dbReference type="SUPFAM" id="SSF55961">
    <property type="entry name" value="Bet v1-like"/>
    <property type="match status" value="1"/>
</dbReference>
<protein>
    <submittedName>
        <fullName evidence="2">Uncharacterized protein</fullName>
    </submittedName>
</protein>
<reference evidence="2" key="1">
    <citation type="submission" date="2021-03" db="EMBL/GenBank/DDBJ databases">
        <title>Revisited historic fungal species revealed as producer of novel bioactive compounds through whole genome sequencing and comparative genomics.</title>
        <authorList>
            <person name="Vignolle G.A."/>
            <person name="Hochenegger N."/>
            <person name="Mach R.L."/>
            <person name="Mach-Aigner A.R."/>
            <person name="Javad Rahimi M."/>
            <person name="Salim K.A."/>
            <person name="Chan C.M."/>
            <person name="Lim L.B.L."/>
            <person name="Cai F."/>
            <person name="Druzhinina I.S."/>
            <person name="U'Ren J.M."/>
            <person name="Derntl C."/>
        </authorList>
    </citation>
    <scope>NUCLEOTIDE SEQUENCE</scope>
    <source>
        <strain evidence="2">TUCIM 5799</strain>
    </source>
</reference>
<dbReference type="Gene3D" id="3.30.530.20">
    <property type="match status" value="1"/>
</dbReference>
<dbReference type="InterPro" id="IPR023393">
    <property type="entry name" value="START-like_dom_sf"/>
</dbReference>
<feature type="chain" id="PRO_5040238585" evidence="1">
    <location>
        <begin position="20"/>
        <end position="211"/>
    </location>
</feature>
<feature type="signal peptide" evidence="1">
    <location>
        <begin position="1"/>
        <end position="19"/>
    </location>
</feature>
<dbReference type="Proteomes" id="UP000829685">
    <property type="component" value="Unassembled WGS sequence"/>
</dbReference>
<evidence type="ECO:0000313" key="3">
    <source>
        <dbReference type="Proteomes" id="UP000829685"/>
    </source>
</evidence>
<evidence type="ECO:0000313" key="2">
    <source>
        <dbReference type="EMBL" id="KAI1852890.1"/>
    </source>
</evidence>
<dbReference type="AlphaFoldDB" id="A0A9P9W9Q7"/>
<dbReference type="OrthoDB" id="509124at2759"/>
<comment type="caution">
    <text evidence="2">The sequence shown here is derived from an EMBL/GenBank/DDBJ whole genome shotgun (WGS) entry which is preliminary data.</text>
</comment>
<keyword evidence="1" id="KW-0732">Signal</keyword>